<gene>
    <name evidence="6" type="ORF">FG383_10580</name>
</gene>
<comment type="similarity">
    <text evidence="1">Belongs to the 'phage' integrase family.</text>
</comment>
<dbReference type="InterPro" id="IPR002104">
    <property type="entry name" value="Integrase_catalytic"/>
</dbReference>
<dbReference type="Pfam" id="PF00589">
    <property type="entry name" value="Phage_integrase"/>
    <property type="match status" value="1"/>
</dbReference>
<organism evidence="6 7">
    <name type="scientific">Psychrobacillus soli</name>
    <dbReference type="NCBI Taxonomy" id="1543965"/>
    <lineage>
        <taxon>Bacteria</taxon>
        <taxon>Bacillati</taxon>
        <taxon>Bacillota</taxon>
        <taxon>Bacilli</taxon>
        <taxon>Bacillales</taxon>
        <taxon>Bacillaceae</taxon>
        <taxon>Psychrobacillus</taxon>
    </lineage>
</organism>
<dbReference type="OrthoDB" id="9803188at2"/>
<dbReference type="InterPro" id="IPR011010">
    <property type="entry name" value="DNA_brk_join_enz"/>
</dbReference>
<dbReference type="PANTHER" id="PTHR30349:SF64">
    <property type="entry name" value="PROPHAGE INTEGRASE INTD-RELATED"/>
    <property type="match status" value="1"/>
</dbReference>
<keyword evidence="4" id="KW-0233">DNA recombination</keyword>
<dbReference type="Gene3D" id="1.10.443.10">
    <property type="entry name" value="Intergrase catalytic core"/>
    <property type="match status" value="1"/>
</dbReference>
<keyword evidence="2" id="KW-0229">DNA integration</keyword>
<reference evidence="6 7" key="1">
    <citation type="submission" date="2019-05" db="EMBL/GenBank/DDBJ databases">
        <title>Psychrobacillus vulpis sp. nov., a new species isolated from feces of a red fox that inhabits in The Tablas de Daimiel Natural Park, Albacete, Spain.</title>
        <authorList>
            <person name="Rodriguez M."/>
            <person name="Reina J.C."/>
            <person name="Bejar V."/>
            <person name="Llamas I."/>
        </authorList>
    </citation>
    <scope>NUCLEOTIDE SEQUENCE [LARGE SCALE GENOMIC DNA]</scope>
    <source>
        <strain evidence="6 7">NHI-2</strain>
    </source>
</reference>
<feature type="domain" description="Tyr recombinase" evidence="5">
    <location>
        <begin position="181"/>
        <end position="382"/>
    </location>
</feature>
<dbReference type="EMBL" id="VDGG01000018">
    <property type="protein sequence ID" value="TQR14757.1"/>
    <property type="molecule type" value="Genomic_DNA"/>
</dbReference>
<sequence>MTKITEYMKKGKKHFMFKVYLGKNPITGEEIGTTRRGFKSEKEANLALMKLKLAASNGEYLQPAHKKFKDVYNLWLDEEYKNSVEESTLKKTKTIFDIHILPKIGDKDIDKISRAMCKTYIKEWSDTVKHARIIRSYASRVIEYAISNHYVKVNPFIGLKVPRQIEKYYLEEDIDLDDSTEDFDFYTHDELINFINAIETETDILIKTFYRLLVYSGMRKGEALALTWKDINFETNEIKITKALTQGEERPLYIKRPKNGFSRGIVMDEDTMNTLKAWKKVQFEHYKILGYDTSSQKQLIFSNRDNRFIQPSKTFKWMQKICKKNNLRYLNTHGLRHTHCSLLFEAGVSIKEVQIRLGHKDIRTTLNIYTHLSQNSKMNTIQAFKDFLENKNI</sequence>
<evidence type="ECO:0000313" key="6">
    <source>
        <dbReference type="EMBL" id="TQR14757.1"/>
    </source>
</evidence>
<evidence type="ECO:0000256" key="3">
    <source>
        <dbReference type="ARBA" id="ARBA00023125"/>
    </source>
</evidence>
<name>A0A544TBB3_9BACI</name>
<evidence type="ECO:0000259" key="5">
    <source>
        <dbReference type="PROSITE" id="PS51898"/>
    </source>
</evidence>
<dbReference type="PANTHER" id="PTHR30349">
    <property type="entry name" value="PHAGE INTEGRASE-RELATED"/>
    <property type="match status" value="1"/>
</dbReference>
<dbReference type="AlphaFoldDB" id="A0A544TBB3"/>
<dbReference type="InterPro" id="IPR010998">
    <property type="entry name" value="Integrase_recombinase_N"/>
</dbReference>
<dbReference type="InterPro" id="IPR028259">
    <property type="entry name" value="AP2-like_int_N"/>
</dbReference>
<dbReference type="GO" id="GO:0006310">
    <property type="term" value="P:DNA recombination"/>
    <property type="evidence" value="ECO:0007669"/>
    <property type="project" value="UniProtKB-KW"/>
</dbReference>
<comment type="caution">
    <text evidence="6">The sequence shown here is derived from an EMBL/GenBank/DDBJ whole genome shotgun (WGS) entry which is preliminary data.</text>
</comment>
<dbReference type="InterPro" id="IPR013762">
    <property type="entry name" value="Integrase-like_cat_sf"/>
</dbReference>
<evidence type="ECO:0000313" key="7">
    <source>
        <dbReference type="Proteomes" id="UP000318937"/>
    </source>
</evidence>
<dbReference type="GO" id="GO:0003677">
    <property type="term" value="F:DNA binding"/>
    <property type="evidence" value="ECO:0007669"/>
    <property type="project" value="UniProtKB-KW"/>
</dbReference>
<dbReference type="CDD" id="cd01189">
    <property type="entry name" value="INT_ICEBs1_C_like"/>
    <property type="match status" value="1"/>
</dbReference>
<protein>
    <submittedName>
        <fullName evidence="6">Site-specific integrase</fullName>
    </submittedName>
</protein>
<keyword evidence="7" id="KW-1185">Reference proteome</keyword>
<dbReference type="RefSeq" id="WP_142607372.1">
    <property type="nucleotide sequence ID" value="NZ_VDGG01000018.1"/>
</dbReference>
<dbReference type="PROSITE" id="PS51898">
    <property type="entry name" value="TYR_RECOMBINASE"/>
    <property type="match status" value="1"/>
</dbReference>
<dbReference type="Pfam" id="PF14657">
    <property type="entry name" value="Arm-DNA-bind_4"/>
    <property type="match status" value="1"/>
</dbReference>
<evidence type="ECO:0000256" key="1">
    <source>
        <dbReference type="ARBA" id="ARBA00008857"/>
    </source>
</evidence>
<dbReference type="GO" id="GO:0015074">
    <property type="term" value="P:DNA integration"/>
    <property type="evidence" value="ECO:0007669"/>
    <property type="project" value="UniProtKB-KW"/>
</dbReference>
<dbReference type="Proteomes" id="UP000318937">
    <property type="component" value="Unassembled WGS sequence"/>
</dbReference>
<evidence type="ECO:0000256" key="4">
    <source>
        <dbReference type="ARBA" id="ARBA00023172"/>
    </source>
</evidence>
<dbReference type="Pfam" id="PF14659">
    <property type="entry name" value="Phage_int_SAM_3"/>
    <property type="match status" value="1"/>
</dbReference>
<proteinExistence type="inferred from homology"/>
<dbReference type="InterPro" id="IPR004107">
    <property type="entry name" value="Integrase_SAM-like_N"/>
</dbReference>
<dbReference type="InterPro" id="IPR050090">
    <property type="entry name" value="Tyrosine_recombinase_XerCD"/>
</dbReference>
<accession>A0A544TBB3</accession>
<dbReference type="Gene3D" id="1.10.150.130">
    <property type="match status" value="1"/>
</dbReference>
<dbReference type="SUPFAM" id="SSF56349">
    <property type="entry name" value="DNA breaking-rejoining enzymes"/>
    <property type="match status" value="1"/>
</dbReference>
<evidence type="ECO:0000256" key="2">
    <source>
        <dbReference type="ARBA" id="ARBA00022908"/>
    </source>
</evidence>
<keyword evidence="3" id="KW-0238">DNA-binding</keyword>